<evidence type="ECO:0000256" key="8">
    <source>
        <dbReference type="ARBA" id="ARBA00074442"/>
    </source>
</evidence>
<dbReference type="GO" id="GO:0006364">
    <property type="term" value="P:rRNA processing"/>
    <property type="evidence" value="ECO:0007669"/>
    <property type="project" value="UniProtKB-KW"/>
</dbReference>
<dbReference type="Gene3D" id="2.130.10.10">
    <property type="entry name" value="YVTN repeat-like/Quinoprotein amine dehydrogenase"/>
    <property type="match status" value="1"/>
</dbReference>
<reference evidence="11 12" key="1">
    <citation type="submission" date="2020-08" db="EMBL/GenBank/DDBJ databases">
        <title>Plant Genome Project.</title>
        <authorList>
            <person name="Zhang R.-G."/>
        </authorList>
    </citation>
    <scope>NUCLEOTIDE SEQUENCE [LARGE SCALE GENOMIC DNA]</scope>
    <source>
        <tissue evidence="11">Rhizome</tissue>
    </source>
</reference>
<accession>A0A8J5FRV7</accession>
<dbReference type="AlphaFoldDB" id="A0A8J5FRV7"/>
<evidence type="ECO:0000256" key="7">
    <source>
        <dbReference type="ARBA" id="ARBA00025767"/>
    </source>
</evidence>
<evidence type="ECO:0000256" key="2">
    <source>
        <dbReference type="ARBA" id="ARBA00022552"/>
    </source>
</evidence>
<gene>
    <name evidence="11" type="ORF">ZIOFF_050610</name>
</gene>
<dbReference type="InterPro" id="IPR015943">
    <property type="entry name" value="WD40/YVTN_repeat-like_dom_sf"/>
</dbReference>
<keyword evidence="5" id="KW-0677">Repeat</keyword>
<dbReference type="GO" id="GO:0032040">
    <property type="term" value="C:small-subunit processome"/>
    <property type="evidence" value="ECO:0007669"/>
    <property type="project" value="TreeGrafter"/>
</dbReference>
<proteinExistence type="inferred from homology"/>
<feature type="compositionally biased region" description="Basic and acidic residues" evidence="10">
    <location>
        <begin position="188"/>
        <end position="199"/>
    </location>
</feature>
<dbReference type="PANTHER" id="PTHR18359">
    <property type="entry name" value="WD-REPEAT PROTEIN-RELATED"/>
    <property type="match status" value="1"/>
</dbReference>
<dbReference type="FunFam" id="2.130.10.10:FF:000121">
    <property type="entry name" value="U3 small nucleolar RNA-associated protein 18 homolog"/>
    <property type="match status" value="1"/>
</dbReference>
<keyword evidence="12" id="KW-1185">Reference proteome</keyword>
<dbReference type="InterPro" id="IPR045161">
    <property type="entry name" value="Utp18"/>
</dbReference>
<dbReference type="PANTHER" id="PTHR18359:SF0">
    <property type="entry name" value="U3 SMALL NUCLEOLAR RNA-ASSOCIATED PROTEIN 18 HOMOLOG"/>
    <property type="match status" value="1"/>
</dbReference>
<evidence type="ECO:0000256" key="3">
    <source>
        <dbReference type="ARBA" id="ARBA00022553"/>
    </source>
</evidence>
<keyword evidence="6" id="KW-0539">Nucleus</keyword>
<comment type="subcellular location">
    <subcellularLocation>
        <location evidence="1">Nucleus</location>
        <location evidence="1">Nucleolus</location>
    </subcellularLocation>
</comment>
<keyword evidence="3" id="KW-0597">Phosphoprotein</keyword>
<dbReference type="InterPro" id="IPR036322">
    <property type="entry name" value="WD40_repeat_dom_sf"/>
</dbReference>
<sequence>MLGSHAMVLNATGECFIQHSIKFVVSVAELGRCVVVQWGHDCGRRDGSHTVKINDEESDLASSLLPGLDDTEIYSLLKAIELAFQLSCDAFDFFKMSLISQSVLLNERKGNKLDTEVADAVVDDEVQEVDLIEEIKLKKSKKRSVKTDDFSQKKKKKSKNSIDMDVSLNEKAQEIEQEKMKRRQSKNASKEKAQKDAEEKMKSLESSLFGVIYNPLEFGKEFNADGKKQVKADAPLFFMDKSTSNEMIVYEEELHAMAAEDTNKEERKPAWIDEEEERTEVNIIRMNRLRKLRKEANEQVISGTDYISRLRAQHAKLNPGTEWANVDGKNAHESDFDEDSYDESGVTIAHGYEDAEANDFLRSNDDLVIKSNTKLLPGLLEYSRMVNANAEEPSNGPINSVQFHRNGQLLLTAGLDRRIRFFQVDGKRNPQIQSIFIEDCPVHKASFLPNGSEVILSGRRKFFYSIDLVKAAASKIGPLTGREEKSLEAFEVSPDSNTIAFIGNEGYILLVSSRTKELIGTLKMNGSARCLAFADGGQQLLSGGGDGHVYHWDLRTRRCIHKGTDDGSIGGSALCASQDSSMFASGSASGIVNVYKREEFLGGKQKPLKTIENLTTMVDHMKFNHDSQILAMISRVSKNGLKLVHIPSYNVFSNYPPTRSSIQYPRCLDFSPGGGFMTVGNAAGKVFLYKLHHYQNA</sequence>
<dbReference type="SMART" id="SM00320">
    <property type="entry name" value="WD40"/>
    <property type="match status" value="4"/>
</dbReference>
<dbReference type="Pfam" id="PF00400">
    <property type="entry name" value="WD40"/>
    <property type="match status" value="2"/>
</dbReference>
<feature type="region of interest" description="Disordered" evidence="10">
    <location>
        <begin position="148"/>
        <end position="199"/>
    </location>
</feature>
<comment type="caution">
    <text evidence="11">The sequence shown here is derived from an EMBL/GenBank/DDBJ whole genome shotgun (WGS) entry which is preliminary data.</text>
</comment>
<keyword evidence="2" id="KW-0698">rRNA processing</keyword>
<protein>
    <recommendedName>
        <fullName evidence="8">U3 small nucleolar RNA-associated protein 18 homolog</fullName>
    </recommendedName>
</protein>
<organism evidence="11 12">
    <name type="scientific">Zingiber officinale</name>
    <name type="common">Ginger</name>
    <name type="synonym">Amomum zingiber</name>
    <dbReference type="NCBI Taxonomy" id="94328"/>
    <lineage>
        <taxon>Eukaryota</taxon>
        <taxon>Viridiplantae</taxon>
        <taxon>Streptophyta</taxon>
        <taxon>Embryophyta</taxon>
        <taxon>Tracheophyta</taxon>
        <taxon>Spermatophyta</taxon>
        <taxon>Magnoliopsida</taxon>
        <taxon>Liliopsida</taxon>
        <taxon>Zingiberales</taxon>
        <taxon>Zingiberaceae</taxon>
        <taxon>Zingiber</taxon>
    </lineage>
</organism>
<evidence type="ECO:0000313" key="11">
    <source>
        <dbReference type="EMBL" id="KAG6489341.1"/>
    </source>
</evidence>
<name>A0A8J5FRV7_ZINOF</name>
<dbReference type="InterPro" id="IPR001680">
    <property type="entry name" value="WD40_rpt"/>
</dbReference>
<evidence type="ECO:0000256" key="1">
    <source>
        <dbReference type="ARBA" id="ARBA00004604"/>
    </source>
</evidence>
<dbReference type="SUPFAM" id="SSF50978">
    <property type="entry name" value="WD40 repeat-like"/>
    <property type="match status" value="1"/>
</dbReference>
<evidence type="ECO:0000256" key="4">
    <source>
        <dbReference type="ARBA" id="ARBA00022574"/>
    </source>
</evidence>
<dbReference type="PROSITE" id="PS50082">
    <property type="entry name" value="WD_REPEATS_2"/>
    <property type="match status" value="1"/>
</dbReference>
<evidence type="ECO:0000256" key="10">
    <source>
        <dbReference type="SAM" id="MobiDB-lite"/>
    </source>
</evidence>
<dbReference type="GO" id="GO:0034388">
    <property type="term" value="C:Pwp2p-containing subcomplex of 90S preribosome"/>
    <property type="evidence" value="ECO:0007669"/>
    <property type="project" value="TreeGrafter"/>
</dbReference>
<dbReference type="Proteomes" id="UP000734854">
    <property type="component" value="Unassembled WGS sequence"/>
</dbReference>
<evidence type="ECO:0000256" key="6">
    <source>
        <dbReference type="ARBA" id="ARBA00023242"/>
    </source>
</evidence>
<evidence type="ECO:0000256" key="5">
    <source>
        <dbReference type="ARBA" id="ARBA00022737"/>
    </source>
</evidence>
<keyword evidence="4 9" id="KW-0853">WD repeat</keyword>
<evidence type="ECO:0000256" key="9">
    <source>
        <dbReference type="PROSITE-ProRule" id="PRU00221"/>
    </source>
</evidence>
<comment type="similarity">
    <text evidence="7">Belongs to the WD repeat UTP18 family.</text>
</comment>
<feature type="repeat" description="WD" evidence="9">
    <location>
        <begin position="521"/>
        <end position="562"/>
    </location>
</feature>
<evidence type="ECO:0000313" key="12">
    <source>
        <dbReference type="Proteomes" id="UP000734854"/>
    </source>
</evidence>
<dbReference type="EMBL" id="JACMSC010000014">
    <property type="protein sequence ID" value="KAG6489341.1"/>
    <property type="molecule type" value="Genomic_DNA"/>
</dbReference>